<organism evidence="1 2">
    <name type="scientific">Corynebacterium urealyticum</name>
    <dbReference type="NCBI Taxonomy" id="43771"/>
    <lineage>
        <taxon>Bacteria</taxon>
        <taxon>Bacillati</taxon>
        <taxon>Actinomycetota</taxon>
        <taxon>Actinomycetes</taxon>
        <taxon>Mycobacteriales</taxon>
        <taxon>Corynebacteriaceae</taxon>
        <taxon>Corynebacterium</taxon>
    </lineage>
</organism>
<reference evidence="1 2" key="1">
    <citation type="submission" date="2017-11" db="EMBL/GenBank/DDBJ databases">
        <title>Infants hospitalized years apart are colonized by the same room-sourced microbial strains.</title>
        <authorList>
            <person name="Brooks B."/>
            <person name="Olm M.R."/>
            <person name="Firek B.A."/>
            <person name="Baker R."/>
            <person name="Thomas B.C."/>
            <person name="Morowitz M.J."/>
            <person name="Banfield J.F."/>
        </authorList>
    </citation>
    <scope>NUCLEOTIDE SEQUENCE [LARGE SCALE GENOMIC DNA]</scope>
    <source>
        <strain evidence="1">S2_012_000_R3_87</strain>
    </source>
</reference>
<gene>
    <name evidence="1" type="ORF">DI609_01155</name>
</gene>
<protein>
    <submittedName>
        <fullName evidence="1">Uncharacterized protein</fullName>
    </submittedName>
</protein>
<sequence>MSARKLTNRETYLEYHRITLDAKNLLDAEAILTGSTASHDGDIDDELVEGIEWVARRVHDATGHWLQPAEPGALAFPTENTLYFNVFIIQTSWLSYALALPSYSDGATVKYSRNKYQFLQRTHLFHTPRGDESFSRIFLFEFHELVLGTNDTLSMEMLVADPSFIEPRSYPLIAKRRNLSGNDNIEDVEDELHPAPESVNVVQFSDTALSAVPTIGSDFISTLTALETPVSSCAGILRNSIATSKTQAQRDSYHTTDPWSA</sequence>
<accession>A0A2W5BFV2</accession>
<dbReference type="EMBL" id="QFNY01000014">
    <property type="protein sequence ID" value="PZP03280.1"/>
    <property type="molecule type" value="Genomic_DNA"/>
</dbReference>
<comment type="caution">
    <text evidence="1">The sequence shown here is derived from an EMBL/GenBank/DDBJ whole genome shotgun (WGS) entry which is preliminary data.</text>
</comment>
<dbReference type="AlphaFoldDB" id="A0A2W5BFV2"/>
<proteinExistence type="predicted"/>
<name>A0A2W5BFV2_9CORY</name>
<dbReference type="Proteomes" id="UP000249451">
    <property type="component" value="Unassembled WGS sequence"/>
</dbReference>
<evidence type="ECO:0000313" key="1">
    <source>
        <dbReference type="EMBL" id="PZP03280.1"/>
    </source>
</evidence>
<evidence type="ECO:0000313" key="2">
    <source>
        <dbReference type="Proteomes" id="UP000249451"/>
    </source>
</evidence>